<evidence type="ECO:0000256" key="1">
    <source>
        <dbReference type="ARBA" id="ARBA00006484"/>
    </source>
</evidence>
<dbReference type="PRINTS" id="PR00081">
    <property type="entry name" value="GDHRDH"/>
</dbReference>
<dbReference type="EMBL" id="BMES01000001">
    <property type="protein sequence ID" value="GGH14351.1"/>
    <property type="molecule type" value="Genomic_DNA"/>
</dbReference>
<dbReference type="Gene3D" id="3.40.50.720">
    <property type="entry name" value="NAD(P)-binding Rossmann-like Domain"/>
    <property type="match status" value="1"/>
</dbReference>
<dbReference type="FunFam" id="3.40.50.720:FF:000084">
    <property type="entry name" value="Short-chain dehydrogenase reductase"/>
    <property type="match status" value="1"/>
</dbReference>
<dbReference type="Pfam" id="PF13561">
    <property type="entry name" value="adh_short_C2"/>
    <property type="match status" value="1"/>
</dbReference>
<dbReference type="PROSITE" id="PS00061">
    <property type="entry name" value="ADH_SHORT"/>
    <property type="match status" value="1"/>
</dbReference>
<dbReference type="PRINTS" id="PR00080">
    <property type="entry name" value="SDRFAMILY"/>
</dbReference>
<gene>
    <name evidence="2" type="primary">gdh</name>
    <name evidence="2" type="ORF">GCM10007036_13610</name>
</gene>
<proteinExistence type="inferred from homology"/>
<dbReference type="Proteomes" id="UP000603912">
    <property type="component" value="Unassembled WGS sequence"/>
</dbReference>
<comment type="caution">
    <text evidence="2">The sequence shown here is derived from an EMBL/GenBank/DDBJ whole genome shotgun (WGS) entry which is preliminary data.</text>
</comment>
<dbReference type="InterPro" id="IPR002347">
    <property type="entry name" value="SDR_fam"/>
</dbReference>
<organism evidence="2 3">
    <name type="scientific">Alsobacter metallidurans</name>
    <dbReference type="NCBI Taxonomy" id="340221"/>
    <lineage>
        <taxon>Bacteria</taxon>
        <taxon>Pseudomonadati</taxon>
        <taxon>Pseudomonadota</taxon>
        <taxon>Alphaproteobacteria</taxon>
        <taxon>Hyphomicrobiales</taxon>
        <taxon>Alsobacteraceae</taxon>
        <taxon>Alsobacter</taxon>
    </lineage>
</organism>
<evidence type="ECO:0000313" key="3">
    <source>
        <dbReference type="Proteomes" id="UP000603912"/>
    </source>
</evidence>
<sequence length="272" mass="28911">MSTIPHRLAGRFALVTGSSRGIGLAVAIRFAQEGAIVAINHRNDPEDADKAIAKLHEVTAAAGLPKVDHRIVVADVAREGDIERAIGELVSGWGRLDILVNNAGIQSETPGDEMSDDDVSKILDVNLKGPALASRVAIRHFLSRPGGGVIINTSSVHEAIPKPGYAAYAMSKAGLGHLTRTLALEFAEKGIRVNAIGPGATVTAMNDAWRNDPAKRKSVESHIPMGFAGDPEDMAPAYAFLASDEARYITGQTLYIDGGLTLYPDFKHNWSS</sequence>
<dbReference type="InterPro" id="IPR036291">
    <property type="entry name" value="NAD(P)-bd_dom_sf"/>
</dbReference>
<name>A0A917I6C0_9HYPH</name>
<dbReference type="PANTHER" id="PTHR42760">
    <property type="entry name" value="SHORT-CHAIN DEHYDROGENASES/REDUCTASES FAMILY MEMBER"/>
    <property type="match status" value="1"/>
</dbReference>
<dbReference type="AlphaFoldDB" id="A0A917I6C0"/>
<dbReference type="GO" id="GO:0016616">
    <property type="term" value="F:oxidoreductase activity, acting on the CH-OH group of donors, NAD or NADP as acceptor"/>
    <property type="evidence" value="ECO:0007669"/>
    <property type="project" value="TreeGrafter"/>
</dbReference>
<dbReference type="PANTHER" id="PTHR42760:SF132">
    <property type="entry name" value="SHORT-CHAIN DEHYDROGENASE_REDUCTASE FAMILY PROTEIN"/>
    <property type="match status" value="1"/>
</dbReference>
<evidence type="ECO:0000313" key="2">
    <source>
        <dbReference type="EMBL" id="GGH14351.1"/>
    </source>
</evidence>
<protein>
    <submittedName>
        <fullName evidence="2">Glucose-1-dehydrogenase</fullName>
    </submittedName>
</protein>
<keyword evidence="3" id="KW-1185">Reference proteome</keyword>
<dbReference type="SUPFAM" id="SSF51735">
    <property type="entry name" value="NAD(P)-binding Rossmann-fold domains"/>
    <property type="match status" value="1"/>
</dbReference>
<dbReference type="NCBIfam" id="NF005559">
    <property type="entry name" value="PRK07231.1"/>
    <property type="match status" value="1"/>
</dbReference>
<dbReference type="InterPro" id="IPR020904">
    <property type="entry name" value="Sc_DH/Rdtase_CS"/>
</dbReference>
<reference evidence="2" key="1">
    <citation type="journal article" date="2014" name="Int. J. Syst. Evol. Microbiol.">
        <title>Complete genome sequence of Corynebacterium casei LMG S-19264T (=DSM 44701T), isolated from a smear-ripened cheese.</title>
        <authorList>
            <consortium name="US DOE Joint Genome Institute (JGI-PGF)"/>
            <person name="Walter F."/>
            <person name="Albersmeier A."/>
            <person name="Kalinowski J."/>
            <person name="Ruckert C."/>
        </authorList>
    </citation>
    <scope>NUCLEOTIDE SEQUENCE</scope>
    <source>
        <strain evidence="2">CGMCC 1.12214</strain>
    </source>
</reference>
<reference evidence="2" key="2">
    <citation type="submission" date="2020-09" db="EMBL/GenBank/DDBJ databases">
        <authorList>
            <person name="Sun Q."/>
            <person name="Zhou Y."/>
        </authorList>
    </citation>
    <scope>NUCLEOTIDE SEQUENCE</scope>
    <source>
        <strain evidence="2">CGMCC 1.12214</strain>
    </source>
</reference>
<comment type="similarity">
    <text evidence="1">Belongs to the short-chain dehydrogenases/reductases (SDR) family.</text>
</comment>
<accession>A0A917I6C0</accession>